<evidence type="ECO:0000313" key="3">
    <source>
        <dbReference type="EMBL" id="RAI26473.1"/>
    </source>
</evidence>
<name>A0A327JM80_9HYPH</name>
<dbReference type="PANTHER" id="PTHR34980:SF2">
    <property type="entry name" value="INNER MEMBRANE PROTEIN YHAH-RELATED"/>
    <property type="match status" value="1"/>
</dbReference>
<evidence type="ECO:0000256" key="1">
    <source>
        <dbReference type="SAM" id="MobiDB-lite"/>
    </source>
</evidence>
<evidence type="ECO:0000313" key="4">
    <source>
        <dbReference type="Proteomes" id="UP000249299"/>
    </source>
</evidence>
<comment type="caution">
    <text evidence="3">The sequence shown here is derived from an EMBL/GenBank/DDBJ whole genome shotgun (WGS) entry which is preliminary data.</text>
</comment>
<dbReference type="PANTHER" id="PTHR34980">
    <property type="entry name" value="INNER MEMBRANE PROTEIN-RELATED-RELATED"/>
    <property type="match status" value="1"/>
</dbReference>
<sequence>MTAYLKAMRHYFDFKGRASRAEFWLFTLFVILFGIVTATIDIALGFADEGALVFTGLLSITHVIPSLAVSVRRLHDTDKSGWWLLIGLTGIGQIVLVVLYLLPPTEGPNRFGPAPRGQQGAYMANSGPQGA</sequence>
<accession>A0A327JM80</accession>
<reference evidence="3 4" key="1">
    <citation type="submission" date="2017-07" db="EMBL/GenBank/DDBJ databases">
        <title>Draft Genome Sequences of Select Purple Nonsulfur Bacteria.</title>
        <authorList>
            <person name="Lasarre B."/>
            <person name="Mckinlay J.B."/>
        </authorList>
    </citation>
    <scope>NUCLEOTIDE SEQUENCE [LARGE SCALE GENOMIC DNA]</scope>
    <source>
        <strain evidence="3 4">DSM 11290</strain>
    </source>
</reference>
<protein>
    <recommendedName>
        <fullName evidence="5">DUF805 domain-containing protein</fullName>
    </recommendedName>
</protein>
<keyword evidence="2" id="KW-0812">Transmembrane</keyword>
<dbReference type="GO" id="GO:0005886">
    <property type="term" value="C:plasma membrane"/>
    <property type="evidence" value="ECO:0007669"/>
    <property type="project" value="TreeGrafter"/>
</dbReference>
<dbReference type="OrthoDB" id="9812349at2"/>
<proteinExistence type="predicted"/>
<keyword evidence="4" id="KW-1185">Reference proteome</keyword>
<dbReference type="Pfam" id="PF05656">
    <property type="entry name" value="DUF805"/>
    <property type="match status" value="1"/>
</dbReference>
<dbReference type="RefSeq" id="WP_111435023.1">
    <property type="nucleotide sequence ID" value="NZ_JACIGG010000023.1"/>
</dbReference>
<dbReference type="Proteomes" id="UP000249299">
    <property type="component" value="Unassembled WGS sequence"/>
</dbReference>
<dbReference type="EMBL" id="NPEV01000030">
    <property type="protein sequence ID" value="RAI26473.1"/>
    <property type="molecule type" value="Genomic_DNA"/>
</dbReference>
<keyword evidence="2" id="KW-1133">Transmembrane helix</keyword>
<feature type="transmembrane region" description="Helical" evidence="2">
    <location>
        <begin position="81"/>
        <end position="102"/>
    </location>
</feature>
<dbReference type="InterPro" id="IPR008523">
    <property type="entry name" value="DUF805"/>
</dbReference>
<feature type="transmembrane region" description="Helical" evidence="2">
    <location>
        <begin position="21"/>
        <end position="44"/>
    </location>
</feature>
<organism evidence="3 4">
    <name type="scientific">Rhodobium orientis</name>
    <dbReference type="NCBI Taxonomy" id="34017"/>
    <lineage>
        <taxon>Bacteria</taxon>
        <taxon>Pseudomonadati</taxon>
        <taxon>Pseudomonadota</taxon>
        <taxon>Alphaproteobacteria</taxon>
        <taxon>Hyphomicrobiales</taxon>
        <taxon>Rhodobiaceae</taxon>
        <taxon>Rhodobium</taxon>
    </lineage>
</organism>
<keyword evidence="2" id="KW-0472">Membrane</keyword>
<feature type="transmembrane region" description="Helical" evidence="2">
    <location>
        <begin position="50"/>
        <end position="69"/>
    </location>
</feature>
<dbReference type="AlphaFoldDB" id="A0A327JM80"/>
<gene>
    <name evidence="3" type="ORF">CH339_14190</name>
</gene>
<evidence type="ECO:0000256" key="2">
    <source>
        <dbReference type="SAM" id="Phobius"/>
    </source>
</evidence>
<feature type="region of interest" description="Disordered" evidence="1">
    <location>
        <begin position="112"/>
        <end position="131"/>
    </location>
</feature>
<evidence type="ECO:0008006" key="5">
    <source>
        <dbReference type="Google" id="ProtNLM"/>
    </source>
</evidence>